<reference evidence="2" key="1">
    <citation type="journal article" date="2019" name="Int. J. Syst. Evol. Microbiol.">
        <title>The Global Catalogue of Microorganisms (GCM) 10K type strain sequencing project: providing services to taxonomists for standard genome sequencing and annotation.</title>
        <authorList>
            <consortium name="The Broad Institute Genomics Platform"/>
            <consortium name="The Broad Institute Genome Sequencing Center for Infectious Disease"/>
            <person name="Wu L."/>
            <person name="Ma J."/>
        </authorList>
    </citation>
    <scope>NUCLEOTIDE SEQUENCE [LARGE SCALE GENOMIC DNA]</scope>
    <source>
        <strain evidence="2">JCM 17388</strain>
    </source>
</reference>
<gene>
    <name evidence="1" type="ORF">GCM10022252_46240</name>
</gene>
<accession>A0ABP8B4B9</accession>
<dbReference type="Proteomes" id="UP001501251">
    <property type="component" value="Unassembled WGS sequence"/>
</dbReference>
<comment type="caution">
    <text evidence="1">The sequence shown here is derived from an EMBL/GenBank/DDBJ whole genome shotgun (WGS) entry which is preliminary data.</text>
</comment>
<evidence type="ECO:0000313" key="1">
    <source>
        <dbReference type="EMBL" id="GAA4197388.1"/>
    </source>
</evidence>
<dbReference type="EMBL" id="BAABAQ010000008">
    <property type="protein sequence ID" value="GAA4197388.1"/>
    <property type="molecule type" value="Genomic_DNA"/>
</dbReference>
<organism evidence="1 2">
    <name type="scientific">Streptosporangium oxazolinicum</name>
    <dbReference type="NCBI Taxonomy" id="909287"/>
    <lineage>
        <taxon>Bacteria</taxon>
        <taxon>Bacillati</taxon>
        <taxon>Actinomycetota</taxon>
        <taxon>Actinomycetes</taxon>
        <taxon>Streptosporangiales</taxon>
        <taxon>Streptosporangiaceae</taxon>
        <taxon>Streptosporangium</taxon>
    </lineage>
</organism>
<name>A0ABP8B4B9_9ACTN</name>
<proteinExistence type="predicted"/>
<sequence length="49" mass="5320">MELELEALQLLSPMEEALEVPTPGNNCGWTCKGSSCEVTCFLTCIVTNN</sequence>
<evidence type="ECO:0000313" key="2">
    <source>
        <dbReference type="Proteomes" id="UP001501251"/>
    </source>
</evidence>
<dbReference type="RefSeq" id="WP_344920083.1">
    <property type="nucleotide sequence ID" value="NZ_BAABAQ010000008.1"/>
</dbReference>
<evidence type="ECO:0008006" key="3">
    <source>
        <dbReference type="Google" id="ProtNLM"/>
    </source>
</evidence>
<keyword evidence="2" id="KW-1185">Reference proteome</keyword>
<protein>
    <recommendedName>
        <fullName evidence="3">Lantibiotic</fullName>
    </recommendedName>
</protein>